<reference evidence="4" key="1">
    <citation type="submission" date="2023-07" db="EMBL/GenBank/DDBJ databases">
        <title>Genome sequencing of Purple Non-Sulfur Bacteria from various extreme environments.</title>
        <authorList>
            <person name="Mayer M."/>
        </authorList>
    </citation>
    <scope>NUCLEOTIDE SEQUENCE [LARGE SCALE GENOMIC DNA]</scope>
    <source>
        <strain evidence="4">DSM 17935</strain>
    </source>
</reference>
<dbReference type="PROSITE" id="PS51301">
    <property type="entry name" value="KILA_N"/>
    <property type="match status" value="1"/>
</dbReference>
<sequence length="208" mass="23108">MNAIVIHPFHAARIEQRVEDGYLNATAMCKAAGKKFNDYARLDATSGFMSALSAEAGIPVSKLIQSVKGGSGPQGTWVHPKVAIHLAQWLSPEFAVWCTNVLFDWMGGKTVPVKSFNRRPPTRREPAMTAPAQQGRPKISPREFAEQIPPEALLTTAAAHMREFLEGNGSLRFVQIARACVARHMKDNDPFFYPELLNDVPRRVDRIN</sequence>
<dbReference type="EMBL" id="JAOQNS010000014">
    <property type="protein sequence ID" value="MCW2309739.1"/>
    <property type="molecule type" value="Genomic_DNA"/>
</dbReference>
<keyword evidence="4" id="KW-1185">Reference proteome</keyword>
<dbReference type="SMART" id="SM01252">
    <property type="entry name" value="KilA-N"/>
    <property type="match status" value="1"/>
</dbReference>
<evidence type="ECO:0000256" key="1">
    <source>
        <dbReference type="SAM" id="MobiDB-lite"/>
    </source>
</evidence>
<proteinExistence type="predicted"/>
<feature type="domain" description="KilA-N" evidence="2">
    <location>
        <begin position="3"/>
        <end position="105"/>
    </location>
</feature>
<comment type="caution">
    <text evidence="3">The sequence shown here is derived from an EMBL/GenBank/DDBJ whole genome shotgun (WGS) entry which is preliminary data.</text>
</comment>
<protein>
    <recommendedName>
        <fullName evidence="2">KilA-N domain-containing protein</fullName>
    </recommendedName>
</protein>
<dbReference type="Pfam" id="PF04383">
    <property type="entry name" value="KilA-N"/>
    <property type="match status" value="1"/>
</dbReference>
<dbReference type="InterPro" id="IPR017880">
    <property type="entry name" value="KilA_N"/>
</dbReference>
<dbReference type="InterPro" id="IPR018004">
    <property type="entry name" value="KilA/APSES_HTH"/>
</dbReference>
<evidence type="ECO:0000259" key="2">
    <source>
        <dbReference type="PROSITE" id="PS51301"/>
    </source>
</evidence>
<name>A0ABT3HHF3_9HYPH</name>
<accession>A0ABT3HHF3</accession>
<organism evidence="3 4">
    <name type="scientific">Rhodobium gokarnense</name>
    <dbReference type="NCBI Taxonomy" id="364296"/>
    <lineage>
        <taxon>Bacteria</taxon>
        <taxon>Pseudomonadati</taxon>
        <taxon>Pseudomonadota</taxon>
        <taxon>Alphaproteobacteria</taxon>
        <taxon>Hyphomicrobiales</taxon>
        <taxon>Rhodobiaceae</taxon>
        <taxon>Rhodobium</taxon>
    </lineage>
</organism>
<evidence type="ECO:0000313" key="3">
    <source>
        <dbReference type="EMBL" id="MCW2309739.1"/>
    </source>
</evidence>
<evidence type="ECO:0000313" key="4">
    <source>
        <dbReference type="Proteomes" id="UP001209755"/>
    </source>
</evidence>
<dbReference type="InterPro" id="IPR036887">
    <property type="entry name" value="HTH_APSES_sf"/>
</dbReference>
<dbReference type="RefSeq" id="WP_264603317.1">
    <property type="nucleotide sequence ID" value="NZ_JAOQNS010000014.1"/>
</dbReference>
<gene>
    <name evidence="3" type="ORF">M2319_004098</name>
</gene>
<dbReference type="SUPFAM" id="SSF54616">
    <property type="entry name" value="DNA-binding domain of Mlu1-box binding protein MBP1"/>
    <property type="match status" value="1"/>
</dbReference>
<feature type="region of interest" description="Disordered" evidence="1">
    <location>
        <begin position="114"/>
        <end position="140"/>
    </location>
</feature>
<dbReference type="Proteomes" id="UP001209755">
    <property type="component" value="Unassembled WGS sequence"/>
</dbReference>